<comment type="subunit">
    <text evidence="4 10">Monomer.</text>
</comment>
<dbReference type="CDD" id="cd09278">
    <property type="entry name" value="RNase_HI_prokaryote_like"/>
    <property type="match status" value="1"/>
</dbReference>
<dbReference type="Gene3D" id="3.30.420.10">
    <property type="entry name" value="Ribonuclease H-like superfamily/Ribonuclease H"/>
    <property type="match status" value="1"/>
</dbReference>
<keyword evidence="5 10" id="KW-0540">Nuclease</keyword>
<sequence length="161" mass="18832">MLKVIMINMKHVEMFIDGSCLGNPGPGGYGIILRFHKFEKQLSKGFICTTNNRMELIAAIIGLESLKESCKVIITTDSQYLRYGILKWLYKWKSHNWLKSNNKPVINIDLWKRLDKIIIYHQIQWYWVKSHSGHKENEICDDLAKKAANDPTDYDIGYLIR</sequence>
<keyword evidence="6 10" id="KW-0479">Metal-binding</keyword>
<evidence type="ECO:0000313" key="12">
    <source>
        <dbReference type="EMBL" id="BET44730.1"/>
    </source>
</evidence>
<keyword evidence="10" id="KW-0963">Cytoplasm</keyword>
<dbReference type="GO" id="GO:0004523">
    <property type="term" value="F:RNA-DNA hybrid ribonuclease activity"/>
    <property type="evidence" value="ECO:0007669"/>
    <property type="project" value="UniProtKB-UniRule"/>
</dbReference>
<evidence type="ECO:0000256" key="4">
    <source>
        <dbReference type="ARBA" id="ARBA00011245"/>
    </source>
</evidence>
<dbReference type="InterPro" id="IPR050092">
    <property type="entry name" value="RNase_H"/>
</dbReference>
<protein>
    <recommendedName>
        <fullName evidence="10">Ribonuclease H</fullName>
        <shortName evidence="10">RNase H</shortName>
        <ecNumber evidence="10">3.1.26.4</ecNumber>
    </recommendedName>
</protein>
<feature type="binding site" evidence="10">
    <location>
        <position position="77"/>
    </location>
    <ligand>
        <name>Mg(2+)</name>
        <dbReference type="ChEBI" id="CHEBI:18420"/>
        <label>1</label>
    </ligand>
</feature>
<keyword evidence="8 10" id="KW-0378">Hydrolase</keyword>
<evidence type="ECO:0000256" key="3">
    <source>
        <dbReference type="ARBA" id="ARBA00005300"/>
    </source>
</evidence>
<dbReference type="NCBIfam" id="NF001236">
    <property type="entry name" value="PRK00203.1"/>
    <property type="match status" value="1"/>
</dbReference>
<dbReference type="InterPro" id="IPR002156">
    <property type="entry name" value="RNaseH_domain"/>
</dbReference>
<dbReference type="GO" id="GO:0003676">
    <property type="term" value="F:nucleic acid binding"/>
    <property type="evidence" value="ECO:0007669"/>
    <property type="project" value="InterPro"/>
</dbReference>
<accession>A0AAT9G4W7</accession>
<dbReference type="FunFam" id="3.30.420.10:FF:000089">
    <property type="entry name" value="Ribonuclease H"/>
    <property type="match status" value="1"/>
</dbReference>
<dbReference type="PANTHER" id="PTHR10642:SF26">
    <property type="entry name" value="RIBONUCLEASE H1"/>
    <property type="match status" value="1"/>
</dbReference>
<comment type="catalytic activity">
    <reaction evidence="1 10">
        <text>Endonucleolytic cleavage to 5'-phosphomonoester.</text>
        <dbReference type="EC" id="3.1.26.4"/>
    </reaction>
</comment>
<feature type="binding site" evidence="10">
    <location>
        <position position="141"/>
    </location>
    <ligand>
        <name>Mg(2+)</name>
        <dbReference type="ChEBI" id="CHEBI:18420"/>
        <label>2</label>
    </ligand>
</feature>
<evidence type="ECO:0000256" key="9">
    <source>
        <dbReference type="ARBA" id="ARBA00022842"/>
    </source>
</evidence>
<comment type="similarity">
    <text evidence="3 10">Belongs to the RNase H family.</text>
</comment>
<dbReference type="SUPFAM" id="SSF53098">
    <property type="entry name" value="Ribonuclease H-like"/>
    <property type="match status" value="1"/>
</dbReference>
<reference evidence="12" key="1">
    <citation type="journal article" date="2023" name="Front. Microbiol.">
        <title>Genome analysis of Candidatus Aschnera chinzeii, the bacterial endosymbiont of the blood-sucking bat fly Penicillidia jenynsii (Insecta: Diptera: Nycteribiidae).</title>
        <authorList>
            <person name="Koga R."/>
            <person name="Moriyama M."/>
            <person name="Nozaki T."/>
            <person name="Fukatsu T."/>
        </authorList>
    </citation>
    <scope>NUCLEOTIDE SEQUENCE</scope>
    <source>
        <strain evidence="12">Kw-01</strain>
    </source>
</reference>
<evidence type="ECO:0000256" key="6">
    <source>
        <dbReference type="ARBA" id="ARBA00022723"/>
    </source>
</evidence>
<dbReference type="GO" id="GO:0043137">
    <property type="term" value="P:DNA replication, removal of RNA primer"/>
    <property type="evidence" value="ECO:0007669"/>
    <property type="project" value="TreeGrafter"/>
</dbReference>
<feature type="domain" description="RNase H type-1" evidence="11">
    <location>
        <begin position="8"/>
        <end position="149"/>
    </location>
</feature>
<feature type="binding site" evidence="10">
    <location>
        <position position="17"/>
    </location>
    <ligand>
        <name>Mg(2+)</name>
        <dbReference type="ChEBI" id="CHEBI:18420"/>
        <label>1</label>
    </ligand>
</feature>
<gene>
    <name evidence="10 12" type="primary">rnhA</name>
    <name evidence="12" type="ORF">ACHINZ_4020</name>
</gene>
<comment type="function">
    <text evidence="2 10">Endonuclease that specifically degrades the RNA of RNA-DNA hybrids.</text>
</comment>
<dbReference type="Pfam" id="PF00075">
    <property type="entry name" value="RNase_H"/>
    <property type="match status" value="1"/>
</dbReference>
<dbReference type="HAMAP" id="MF_00042">
    <property type="entry name" value="RNase_H"/>
    <property type="match status" value="1"/>
</dbReference>
<evidence type="ECO:0000256" key="1">
    <source>
        <dbReference type="ARBA" id="ARBA00000077"/>
    </source>
</evidence>
<feature type="binding site" evidence="10">
    <location>
        <position position="55"/>
    </location>
    <ligand>
        <name>Mg(2+)</name>
        <dbReference type="ChEBI" id="CHEBI:18420"/>
        <label>1</label>
    </ligand>
</feature>
<dbReference type="InterPro" id="IPR022892">
    <property type="entry name" value="RNaseHI"/>
</dbReference>
<name>A0AAT9G4W7_9ENTR</name>
<dbReference type="GO" id="GO:0005737">
    <property type="term" value="C:cytoplasm"/>
    <property type="evidence" value="ECO:0007669"/>
    <property type="project" value="UniProtKB-SubCell"/>
</dbReference>
<evidence type="ECO:0000256" key="7">
    <source>
        <dbReference type="ARBA" id="ARBA00022759"/>
    </source>
</evidence>
<keyword evidence="7 10" id="KW-0255">Endonuclease</keyword>
<reference evidence="12" key="2">
    <citation type="submission" date="2023-10" db="EMBL/GenBank/DDBJ databases">
        <authorList>
            <person name="Koga R."/>
            <person name="Fukatsu T."/>
        </authorList>
    </citation>
    <scope>NUCLEOTIDE SEQUENCE</scope>
    <source>
        <strain evidence="12">Kw-01</strain>
    </source>
</reference>
<evidence type="ECO:0000256" key="5">
    <source>
        <dbReference type="ARBA" id="ARBA00022722"/>
    </source>
</evidence>
<feature type="binding site" evidence="10">
    <location>
        <position position="17"/>
    </location>
    <ligand>
        <name>Mg(2+)</name>
        <dbReference type="ChEBI" id="CHEBI:18420"/>
        <label>2</label>
    </ligand>
</feature>
<dbReference type="AlphaFoldDB" id="A0AAT9G4W7"/>
<dbReference type="InterPro" id="IPR012337">
    <property type="entry name" value="RNaseH-like_sf"/>
</dbReference>
<comment type="cofactor">
    <cofactor evidence="10">
        <name>Mg(2+)</name>
        <dbReference type="ChEBI" id="CHEBI:18420"/>
    </cofactor>
    <text evidence="10">Binds 1 Mg(2+) ion per subunit. May bind a second metal ion at a regulatory site, or after substrate binding.</text>
</comment>
<dbReference type="PROSITE" id="PS50879">
    <property type="entry name" value="RNASE_H_1"/>
    <property type="match status" value="1"/>
</dbReference>
<evidence type="ECO:0000256" key="10">
    <source>
        <dbReference type="HAMAP-Rule" id="MF_00042"/>
    </source>
</evidence>
<organism evidence="12">
    <name type="scientific">Candidatus Aschnera chinzeii</name>
    <dbReference type="NCBI Taxonomy" id="1485666"/>
    <lineage>
        <taxon>Bacteria</taxon>
        <taxon>Pseudomonadati</taxon>
        <taxon>Pseudomonadota</taxon>
        <taxon>Gammaproteobacteria</taxon>
        <taxon>Enterobacterales</taxon>
        <taxon>Enterobacteriaceae</taxon>
        <taxon>Candidatus Aschnera</taxon>
    </lineage>
</organism>
<proteinExistence type="inferred from homology"/>
<comment type="subcellular location">
    <subcellularLocation>
        <location evidence="10">Cytoplasm</location>
    </subcellularLocation>
</comment>
<evidence type="ECO:0000259" key="11">
    <source>
        <dbReference type="PROSITE" id="PS50879"/>
    </source>
</evidence>
<keyword evidence="9 10" id="KW-0460">Magnesium</keyword>
<dbReference type="EC" id="3.1.26.4" evidence="10"/>
<evidence type="ECO:0000256" key="2">
    <source>
        <dbReference type="ARBA" id="ARBA00004065"/>
    </source>
</evidence>
<dbReference type="GO" id="GO:0000287">
    <property type="term" value="F:magnesium ion binding"/>
    <property type="evidence" value="ECO:0007669"/>
    <property type="project" value="UniProtKB-UniRule"/>
</dbReference>
<evidence type="ECO:0000256" key="8">
    <source>
        <dbReference type="ARBA" id="ARBA00022801"/>
    </source>
</evidence>
<dbReference type="EMBL" id="AP028961">
    <property type="protein sequence ID" value="BET44730.1"/>
    <property type="molecule type" value="Genomic_DNA"/>
</dbReference>
<dbReference type="PANTHER" id="PTHR10642">
    <property type="entry name" value="RIBONUCLEASE H1"/>
    <property type="match status" value="1"/>
</dbReference>
<dbReference type="InterPro" id="IPR036397">
    <property type="entry name" value="RNaseH_sf"/>
</dbReference>